<evidence type="ECO:0000313" key="1">
    <source>
        <dbReference type="EMBL" id="CAE0042469.1"/>
    </source>
</evidence>
<sequence length="280" mass="30714">MSAGANSKIFVVGSNGARGELQEINTRRESRSLLKRFNRVFTTILYLPSKNWFVASEENPNFVVMNREKGLTILERCRLPVVAPPTRMIVENDVVYFGGKDKRFLYSIKVGKLLDCKIKATELTFIPKGNKDKGTGQAYVQDVESYKGLLILGVIKPTDTSVADSALYIYDPNNNEGALLLKNDANLKYLTGIVRDGKTLYAAVKKGVANPTKNNDNRISAWKLKGSSVNNISISYLGRFQSGSAGSEFDALMFSKGRVCVSASLAGRAQIVCHPGNIFG</sequence>
<accession>A0A7S3EAT8</accession>
<dbReference type="AlphaFoldDB" id="A0A7S3EAT8"/>
<gene>
    <name evidence="1" type="ORF">RMAR00112_LOCUS10434</name>
</gene>
<dbReference type="EMBL" id="HBHW01013367">
    <property type="protein sequence ID" value="CAE0042469.1"/>
    <property type="molecule type" value="Transcribed_RNA"/>
</dbReference>
<protein>
    <submittedName>
        <fullName evidence="1">Uncharacterized protein</fullName>
    </submittedName>
</protein>
<reference evidence="1" key="1">
    <citation type="submission" date="2021-01" db="EMBL/GenBank/DDBJ databases">
        <authorList>
            <person name="Corre E."/>
            <person name="Pelletier E."/>
            <person name="Niang G."/>
            <person name="Scheremetjew M."/>
            <person name="Finn R."/>
            <person name="Kale V."/>
            <person name="Holt S."/>
            <person name="Cochrane G."/>
            <person name="Meng A."/>
            <person name="Brown T."/>
            <person name="Cohen L."/>
        </authorList>
    </citation>
    <scope>NUCLEOTIDE SEQUENCE</scope>
    <source>
        <strain evidence="1">CCMP 769</strain>
    </source>
</reference>
<proteinExistence type="predicted"/>
<name>A0A7S3EAT8_9RHOD</name>
<organism evidence="1">
    <name type="scientific">Rhodosorus marinus</name>
    <dbReference type="NCBI Taxonomy" id="101924"/>
    <lineage>
        <taxon>Eukaryota</taxon>
        <taxon>Rhodophyta</taxon>
        <taxon>Stylonematophyceae</taxon>
        <taxon>Stylonematales</taxon>
        <taxon>Stylonemataceae</taxon>
        <taxon>Rhodosorus</taxon>
    </lineage>
</organism>
<dbReference type="SUPFAM" id="SSF63825">
    <property type="entry name" value="YWTD domain"/>
    <property type="match status" value="1"/>
</dbReference>